<dbReference type="GO" id="GO:0009736">
    <property type="term" value="P:cytokinin-activated signaling pathway"/>
    <property type="evidence" value="ECO:0007669"/>
    <property type="project" value="UniProtKB-KW"/>
</dbReference>
<dbReference type="PANTHER" id="PTHR33347:SF31">
    <property type="entry name" value="PROTEIN SOB FIVE-LIKE 1"/>
    <property type="match status" value="1"/>
</dbReference>
<dbReference type="EMBL" id="BAABME010001765">
    <property type="protein sequence ID" value="GAA0151339.1"/>
    <property type="molecule type" value="Genomic_DNA"/>
</dbReference>
<keyword evidence="9" id="KW-1185">Reference proteome</keyword>
<gene>
    <name evidence="8" type="ORF">LIER_10078</name>
</gene>
<evidence type="ECO:0000256" key="3">
    <source>
        <dbReference type="ARBA" id="ARBA00022712"/>
    </source>
</evidence>
<keyword evidence="5" id="KW-0539">Nucleus</keyword>
<keyword evidence="4" id="KW-0932">Cytokinin signaling pathway</keyword>
<organism evidence="8 9">
    <name type="scientific">Lithospermum erythrorhizon</name>
    <name type="common">Purple gromwell</name>
    <name type="synonym">Lithospermum officinale var. erythrorhizon</name>
    <dbReference type="NCBI Taxonomy" id="34254"/>
    <lineage>
        <taxon>Eukaryota</taxon>
        <taxon>Viridiplantae</taxon>
        <taxon>Streptophyta</taxon>
        <taxon>Embryophyta</taxon>
        <taxon>Tracheophyta</taxon>
        <taxon>Spermatophyta</taxon>
        <taxon>Magnoliopsida</taxon>
        <taxon>eudicotyledons</taxon>
        <taxon>Gunneridae</taxon>
        <taxon>Pentapetalae</taxon>
        <taxon>asterids</taxon>
        <taxon>lamiids</taxon>
        <taxon>Boraginales</taxon>
        <taxon>Boraginaceae</taxon>
        <taxon>Boraginoideae</taxon>
        <taxon>Lithospermeae</taxon>
        <taxon>Lithospermum</taxon>
    </lineage>
</organism>
<dbReference type="AlphaFoldDB" id="A0AAV3PHX8"/>
<dbReference type="InterPro" id="IPR044670">
    <property type="entry name" value="SOFL"/>
</dbReference>
<keyword evidence="3" id="KW-0203">Cytokinin biosynthesis</keyword>
<dbReference type="GO" id="GO:0009691">
    <property type="term" value="P:cytokinin biosynthetic process"/>
    <property type="evidence" value="ECO:0007669"/>
    <property type="project" value="UniProtKB-KW"/>
</dbReference>
<name>A0AAV3PHX8_LITER</name>
<comment type="similarity">
    <text evidence="6">Belongs to the SOFL plant protein family.</text>
</comment>
<evidence type="ECO:0000313" key="8">
    <source>
        <dbReference type="EMBL" id="GAA0151339.1"/>
    </source>
</evidence>
<evidence type="ECO:0000256" key="4">
    <source>
        <dbReference type="ARBA" id="ARBA00022864"/>
    </source>
</evidence>
<dbReference type="Proteomes" id="UP001454036">
    <property type="component" value="Unassembled WGS sequence"/>
</dbReference>
<dbReference type="GO" id="GO:0005737">
    <property type="term" value="C:cytoplasm"/>
    <property type="evidence" value="ECO:0007669"/>
    <property type="project" value="UniProtKB-SubCell"/>
</dbReference>
<dbReference type="PANTHER" id="PTHR33347">
    <property type="entry name" value="OSJNBA0091C07.3 PROTEIN"/>
    <property type="match status" value="1"/>
</dbReference>
<feature type="compositionally biased region" description="Basic residues" evidence="7">
    <location>
        <begin position="110"/>
        <end position="121"/>
    </location>
</feature>
<proteinExistence type="inferred from homology"/>
<comment type="caution">
    <text evidence="8">The sequence shown here is derived from an EMBL/GenBank/DDBJ whole genome shotgun (WGS) entry which is preliminary data.</text>
</comment>
<comment type="subcellular location">
    <subcellularLocation>
        <location evidence="1">Cytoplasm</location>
    </subcellularLocation>
</comment>
<evidence type="ECO:0000256" key="1">
    <source>
        <dbReference type="ARBA" id="ARBA00004496"/>
    </source>
</evidence>
<evidence type="ECO:0000313" key="9">
    <source>
        <dbReference type="Proteomes" id="UP001454036"/>
    </source>
</evidence>
<sequence length="121" mass="13458">MDSSKEFEEGEECQSSESGWTMYIGSSTEDEESKDNEDNDDDVAMNLEEVDDDEVKKNDESDDSMASDASSGPSGILKGKDVSKLKKKEKNGSVKKINRGHEDSDQNVNKVRKNKQMGSRK</sequence>
<protein>
    <submittedName>
        <fullName evidence="8">Uncharacterized protein</fullName>
    </submittedName>
</protein>
<evidence type="ECO:0000256" key="7">
    <source>
        <dbReference type="SAM" id="MobiDB-lite"/>
    </source>
</evidence>
<evidence type="ECO:0000256" key="5">
    <source>
        <dbReference type="ARBA" id="ARBA00023242"/>
    </source>
</evidence>
<feature type="region of interest" description="Disordered" evidence="7">
    <location>
        <begin position="1"/>
        <end position="121"/>
    </location>
</feature>
<keyword evidence="2" id="KW-0963">Cytoplasm</keyword>
<evidence type="ECO:0000256" key="2">
    <source>
        <dbReference type="ARBA" id="ARBA00022490"/>
    </source>
</evidence>
<accession>A0AAV3PHX8</accession>
<evidence type="ECO:0000256" key="6">
    <source>
        <dbReference type="ARBA" id="ARBA00024199"/>
    </source>
</evidence>
<reference evidence="8 9" key="1">
    <citation type="submission" date="2024-01" db="EMBL/GenBank/DDBJ databases">
        <title>The complete chloroplast genome sequence of Lithospermum erythrorhizon: insights into the phylogenetic relationship among Boraginaceae species and the maternal lineages of purple gromwells.</title>
        <authorList>
            <person name="Okada T."/>
            <person name="Watanabe K."/>
        </authorList>
    </citation>
    <scope>NUCLEOTIDE SEQUENCE [LARGE SCALE GENOMIC DNA]</scope>
</reference>
<feature type="compositionally biased region" description="Acidic residues" evidence="7">
    <location>
        <begin position="28"/>
        <end position="53"/>
    </location>
</feature>